<evidence type="ECO:0000313" key="1">
    <source>
        <dbReference type="EMBL" id="EDW25685.1"/>
    </source>
</evidence>
<reference evidence="1 2" key="1">
    <citation type="journal article" date="2007" name="Nature">
        <title>Evolution of genes and genomes on the Drosophila phylogeny.</title>
        <authorList>
            <consortium name="Drosophila 12 Genomes Consortium"/>
            <person name="Clark A.G."/>
            <person name="Eisen M.B."/>
            <person name="Smith D.R."/>
            <person name="Bergman C.M."/>
            <person name="Oliver B."/>
            <person name="Markow T.A."/>
            <person name="Kaufman T.C."/>
            <person name="Kellis M."/>
            <person name="Gelbart W."/>
            <person name="Iyer V.N."/>
            <person name="Pollard D.A."/>
            <person name="Sackton T.B."/>
            <person name="Larracuente A.M."/>
            <person name="Singh N.D."/>
            <person name="Abad J.P."/>
            <person name="Abt D.N."/>
            <person name="Adryan B."/>
            <person name="Aguade M."/>
            <person name="Akashi H."/>
            <person name="Anderson W.W."/>
            <person name="Aquadro C.F."/>
            <person name="Ardell D.H."/>
            <person name="Arguello R."/>
            <person name="Artieri C.G."/>
            <person name="Barbash D.A."/>
            <person name="Barker D."/>
            <person name="Barsanti P."/>
            <person name="Batterham P."/>
            <person name="Batzoglou S."/>
            <person name="Begun D."/>
            <person name="Bhutkar A."/>
            <person name="Blanco E."/>
            <person name="Bosak S.A."/>
            <person name="Bradley R.K."/>
            <person name="Brand A.D."/>
            <person name="Brent M.R."/>
            <person name="Brooks A.N."/>
            <person name="Brown R.H."/>
            <person name="Butlin R.K."/>
            <person name="Caggese C."/>
            <person name="Calvi B.R."/>
            <person name="Bernardo de Carvalho A."/>
            <person name="Caspi A."/>
            <person name="Castrezana S."/>
            <person name="Celniker S.E."/>
            <person name="Chang J.L."/>
            <person name="Chapple C."/>
            <person name="Chatterji S."/>
            <person name="Chinwalla A."/>
            <person name="Civetta A."/>
            <person name="Clifton S.W."/>
            <person name="Comeron J.M."/>
            <person name="Costello J.C."/>
            <person name="Coyne J.A."/>
            <person name="Daub J."/>
            <person name="David R.G."/>
            <person name="Delcher A.L."/>
            <person name="Delehaunty K."/>
            <person name="Do C.B."/>
            <person name="Ebling H."/>
            <person name="Edwards K."/>
            <person name="Eickbush T."/>
            <person name="Evans J.D."/>
            <person name="Filipski A."/>
            <person name="Findeiss S."/>
            <person name="Freyhult E."/>
            <person name="Fulton L."/>
            <person name="Fulton R."/>
            <person name="Garcia A.C."/>
            <person name="Gardiner A."/>
            <person name="Garfield D.A."/>
            <person name="Garvin B.E."/>
            <person name="Gibson G."/>
            <person name="Gilbert D."/>
            <person name="Gnerre S."/>
            <person name="Godfrey J."/>
            <person name="Good R."/>
            <person name="Gotea V."/>
            <person name="Gravely B."/>
            <person name="Greenberg A.J."/>
            <person name="Griffiths-Jones S."/>
            <person name="Gross S."/>
            <person name="Guigo R."/>
            <person name="Gustafson E.A."/>
            <person name="Haerty W."/>
            <person name="Hahn M.W."/>
            <person name="Halligan D.L."/>
            <person name="Halpern A.L."/>
            <person name="Halter G.M."/>
            <person name="Han M.V."/>
            <person name="Heger A."/>
            <person name="Hillier L."/>
            <person name="Hinrichs A.S."/>
            <person name="Holmes I."/>
            <person name="Hoskins R.A."/>
            <person name="Hubisz M.J."/>
            <person name="Hultmark D."/>
            <person name="Huntley M.A."/>
            <person name="Jaffe D.B."/>
            <person name="Jagadeeshan S."/>
            <person name="Jeck W.R."/>
            <person name="Johnson J."/>
            <person name="Jones C.D."/>
            <person name="Jordan W.C."/>
            <person name="Karpen G.H."/>
            <person name="Kataoka E."/>
            <person name="Keightley P.D."/>
            <person name="Kheradpour P."/>
            <person name="Kirkness E.F."/>
            <person name="Koerich L.B."/>
            <person name="Kristiansen K."/>
            <person name="Kudrna D."/>
            <person name="Kulathinal R.J."/>
            <person name="Kumar S."/>
            <person name="Kwok R."/>
            <person name="Lander E."/>
            <person name="Langley C.H."/>
            <person name="Lapoint R."/>
            <person name="Lazzaro B.P."/>
            <person name="Lee S.J."/>
            <person name="Levesque L."/>
            <person name="Li R."/>
            <person name="Lin C.F."/>
            <person name="Lin M.F."/>
            <person name="Lindblad-Toh K."/>
            <person name="Llopart A."/>
            <person name="Long M."/>
            <person name="Low L."/>
            <person name="Lozovsky E."/>
            <person name="Lu J."/>
            <person name="Luo M."/>
            <person name="Machado C.A."/>
            <person name="Makalowski W."/>
            <person name="Marzo M."/>
            <person name="Matsuda M."/>
            <person name="Matzkin L."/>
            <person name="McAllister B."/>
            <person name="McBride C.S."/>
            <person name="McKernan B."/>
            <person name="McKernan K."/>
            <person name="Mendez-Lago M."/>
            <person name="Minx P."/>
            <person name="Mollenhauer M.U."/>
            <person name="Montooth K."/>
            <person name="Mount S.M."/>
            <person name="Mu X."/>
            <person name="Myers E."/>
            <person name="Negre B."/>
            <person name="Newfeld S."/>
            <person name="Nielsen R."/>
            <person name="Noor M.A."/>
            <person name="O'Grady P."/>
            <person name="Pachter L."/>
            <person name="Papaceit M."/>
            <person name="Parisi M.J."/>
            <person name="Parisi M."/>
            <person name="Parts L."/>
            <person name="Pedersen J.S."/>
            <person name="Pesole G."/>
            <person name="Phillippy A.M."/>
            <person name="Ponting C.P."/>
            <person name="Pop M."/>
            <person name="Porcelli D."/>
            <person name="Powell J.R."/>
            <person name="Prohaska S."/>
            <person name="Pruitt K."/>
            <person name="Puig M."/>
            <person name="Quesneville H."/>
            <person name="Ram K.R."/>
            <person name="Rand D."/>
            <person name="Rasmussen M.D."/>
            <person name="Reed L.K."/>
            <person name="Reenan R."/>
            <person name="Reily A."/>
            <person name="Remington K.A."/>
            <person name="Rieger T.T."/>
            <person name="Ritchie M.G."/>
            <person name="Robin C."/>
            <person name="Rogers Y.H."/>
            <person name="Rohde C."/>
            <person name="Rozas J."/>
            <person name="Rubenfield M.J."/>
            <person name="Ruiz A."/>
            <person name="Russo S."/>
            <person name="Salzberg S.L."/>
            <person name="Sanchez-Gracia A."/>
            <person name="Saranga D.J."/>
            <person name="Sato H."/>
            <person name="Schaeffer S.W."/>
            <person name="Schatz M.C."/>
            <person name="Schlenke T."/>
            <person name="Schwartz R."/>
            <person name="Segarra C."/>
            <person name="Singh R.S."/>
            <person name="Sirot L."/>
            <person name="Sirota M."/>
            <person name="Sisneros N.B."/>
            <person name="Smith C.D."/>
            <person name="Smith T.F."/>
            <person name="Spieth J."/>
            <person name="Stage D.E."/>
            <person name="Stark A."/>
            <person name="Stephan W."/>
            <person name="Strausberg R.L."/>
            <person name="Strempel S."/>
            <person name="Sturgill D."/>
            <person name="Sutton G."/>
            <person name="Sutton G.G."/>
            <person name="Tao W."/>
            <person name="Teichmann S."/>
            <person name="Tobari Y.N."/>
            <person name="Tomimura Y."/>
            <person name="Tsolas J.M."/>
            <person name="Valente V.L."/>
            <person name="Venter E."/>
            <person name="Venter J.C."/>
            <person name="Vicario S."/>
            <person name="Vieira F.G."/>
            <person name="Vilella A.J."/>
            <person name="Villasante A."/>
            <person name="Walenz B."/>
            <person name="Wang J."/>
            <person name="Wasserman M."/>
            <person name="Watts T."/>
            <person name="Wilson D."/>
            <person name="Wilson R.K."/>
            <person name="Wing R.A."/>
            <person name="Wolfner M.F."/>
            <person name="Wong A."/>
            <person name="Wong G.K."/>
            <person name="Wu C.I."/>
            <person name="Wu G."/>
            <person name="Yamamoto D."/>
            <person name="Yang H.P."/>
            <person name="Yang S.P."/>
            <person name="Yorke J.A."/>
            <person name="Yoshida K."/>
            <person name="Zdobnov E."/>
            <person name="Zhang P."/>
            <person name="Zhang Y."/>
            <person name="Zimin A.V."/>
            <person name="Baldwin J."/>
            <person name="Abdouelleil A."/>
            <person name="Abdulkadir J."/>
            <person name="Abebe A."/>
            <person name="Abera B."/>
            <person name="Abreu J."/>
            <person name="Acer S.C."/>
            <person name="Aftuck L."/>
            <person name="Alexander A."/>
            <person name="An P."/>
            <person name="Anderson E."/>
            <person name="Anderson S."/>
            <person name="Arachi H."/>
            <person name="Azer M."/>
            <person name="Bachantsang P."/>
            <person name="Barry A."/>
            <person name="Bayul T."/>
            <person name="Berlin A."/>
            <person name="Bessette D."/>
            <person name="Bloom T."/>
            <person name="Blye J."/>
            <person name="Boguslavskiy L."/>
            <person name="Bonnet C."/>
            <person name="Boukhgalter B."/>
            <person name="Bourzgui I."/>
            <person name="Brown A."/>
            <person name="Cahill P."/>
            <person name="Channer S."/>
            <person name="Cheshatsang Y."/>
            <person name="Chuda L."/>
            <person name="Citroen M."/>
            <person name="Collymore A."/>
            <person name="Cooke P."/>
            <person name="Costello M."/>
            <person name="D'Aco K."/>
            <person name="Daza R."/>
            <person name="De Haan G."/>
            <person name="DeGray S."/>
            <person name="DeMaso C."/>
            <person name="Dhargay N."/>
            <person name="Dooley K."/>
            <person name="Dooley E."/>
            <person name="Doricent M."/>
            <person name="Dorje P."/>
            <person name="Dorjee K."/>
            <person name="Dupes A."/>
            <person name="Elong R."/>
            <person name="Falk J."/>
            <person name="Farina A."/>
            <person name="Faro S."/>
            <person name="Ferguson D."/>
            <person name="Fisher S."/>
            <person name="Foley C.D."/>
            <person name="Franke A."/>
            <person name="Friedrich D."/>
            <person name="Gadbois L."/>
            <person name="Gearin G."/>
            <person name="Gearin C.R."/>
            <person name="Giannoukos G."/>
            <person name="Goode T."/>
            <person name="Graham J."/>
            <person name="Grandbois E."/>
            <person name="Grewal S."/>
            <person name="Gyaltsen K."/>
            <person name="Hafez N."/>
            <person name="Hagos B."/>
            <person name="Hall J."/>
            <person name="Henson C."/>
            <person name="Hollinger A."/>
            <person name="Honan T."/>
            <person name="Huard M.D."/>
            <person name="Hughes L."/>
            <person name="Hurhula B."/>
            <person name="Husby M.E."/>
            <person name="Kamat A."/>
            <person name="Kanga B."/>
            <person name="Kashin S."/>
            <person name="Khazanovich D."/>
            <person name="Kisner P."/>
            <person name="Lance K."/>
            <person name="Lara M."/>
            <person name="Lee W."/>
            <person name="Lennon N."/>
            <person name="Letendre F."/>
            <person name="LeVine R."/>
            <person name="Lipovsky A."/>
            <person name="Liu X."/>
            <person name="Liu J."/>
            <person name="Liu S."/>
            <person name="Lokyitsang T."/>
            <person name="Lokyitsang Y."/>
            <person name="Lubonja R."/>
            <person name="Lui A."/>
            <person name="MacDonald P."/>
            <person name="Magnisalis V."/>
            <person name="Maru K."/>
            <person name="Matthews C."/>
            <person name="McCusker W."/>
            <person name="McDonough S."/>
            <person name="Mehta T."/>
            <person name="Meldrim J."/>
            <person name="Meneus L."/>
            <person name="Mihai O."/>
            <person name="Mihalev A."/>
            <person name="Mihova T."/>
            <person name="Mittelman R."/>
            <person name="Mlenga V."/>
            <person name="Montmayeur A."/>
            <person name="Mulrain L."/>
            <person name="Navidi A."/>
            <person name="Naylor J."/>
            <person name="Negash T."/>
            <person name="Nguyen T."/>
            <person name="Nguyen N."/>
            <person name="Nicol R."/>
            <person name="Norbu C."/>
            <person name="Norbu N."/>
            <person name="Novod N."/>
            <person name="O'Neill B."/>
            <person name="Osman S."/>
            <person name="Markiewicz E."/>
            <person name="Oyono O.L."/>
            <person name="Patti C."/>
            <person name="Phunkhang P."/>
            <person name="Pierre F."/>
            <person name="Priest M."/>
            <person name="Raghuraman S."/>
            <person name="Rege F."/>
            <person name="Reyes R."/>
            <person name="Rise C."/>
            <person name="Rogov P."/>
            <person name="Ross K."/>
            <person name="Ryan E."/>
            <person name="Settipalli S."/>
            <person name="Shea T."/>
            <person name="Sherpa N."/>
            <person name="Shi L."/>
            <person name="Shih D."/>
            <person name="Sparrow T."/>
            <person name="Spaulding J."/>
            <person name="Stalker J."/>
            <person name="Stange-Thomann N."/>
            <person name="Stavropoulos S."/>
            <person name="Stone C."/>
            <person name="Strader C."/>
            <person name="Tesfaye S."/>
            <person name="Thomson T."/>
            <person name="Thoulutsang Y."/>
            <person name="Thoulutsang D."/>
            <person name="Topham K."/>
            <person name="Topping I."/>
            <person name="Tsamla T."/>
            <person name="Vassiliev H."/>
            <person name="Vo A."/>
            <person name="Wangchuk T."/>
            <person name="Wangdi T."/>
            <person name="Weiand M."/>
            <person name="Wilkinson J."/>
            <person name="Wilson A."/>
            <person name="Yadav S."/>
            <person name="Young G."/>
            <person name="Yu Q."/>
            <person name="Zembek L."/>
            <person name="Zhong D."/>
            <person name="Zimmer A."/>
            <person name="Zwirko Z."/>
            <person name="Jaffe D.B."/>
            <person name="Alvarez P."/>
            <person name="Brockman W."/>
            <person name="Butler J."/>
            <person name="Chin C."/>
            <person name="Gnerre S."/>
            <person name="Grabherr M."/>
            <person name="Kleber M."/>
            <person name="Mauceli E."/>
            <person name="MacCallum I."/>
        </authorList>
    </citation>
    <scope>NUCLEOTIDE SEQUENCE [LARGE SCALE GENOMIC DNA]</scope>
    <source>
        <strain evidence="2">MSH-3 / Tucson 14011-0111.49</strain>
    </source>
</reference>
<organism evidence="2">
    <name type="scientific">Drosophila persimilis</name>
    <name type="common">Fruit fly</name>
    <dbReference type="NCBI Taxonomy" id="7234"/>
    <lineage>
        <taxon>Eukaryota</taxon>
        <taxon>Metazoa</taxon>
        <taxon>Ecdysozoa</taxon>
        <taxon>Arthropoda</taxon>
        <taxon>Hexapoda</taxon>
        <taxon>Insecta</taxon>
        <taxon>Pterygota</taxon>
        <taxon>Neoptera</taxon>
        <taxon>Endopterygota</taxon>
        <taxon>Diptera</taxon>
        <taxon>Brachycera</taxon>
        <taxon>Muscomorpha</taxon>
        <taxon>Ephydroidea</taxon>
        <taxon>Drosophilidae</taxon>
        <taxon>Drosophila</taxon>
        <taxon>Sophophora</taxon>
    </lineage>
</organism>
<dbReference type="AlphaFoldDB" id="B4HCA3"/>
<gene>
    <name evidence="1" type="primary">Dper\GL11925</name>
    <name evidence="1" type="ORF">Dper_GL11925</name>
</gene>
<sequence>MAILVGYGAAVRGQGYVYSLCTVPVAESGVVTQLHTKRFVDRMYSNSDFPQEFFVTQDNVVSLLRRLTDKCRDILRGAFVRIVAFHDNGYLAYLLIVV</sequence>
<evidence type="ECO:0000313" key="2">
    <source>
        <dbReference type="Proteomes" id="UP000008744"/>
    </source>
</evidence>
<accession>B4HCA3</accession>
<dbReference type="EMBL" id="CH479289">
    <property type="protein sequence ID" value="EDW25685.1"/>
    <property type="molecule type" value="Genomic_DNA"/>
</dbReference>
<dbReference type="Proteomes" id="UP000008744">
    <property type="component" value="Unassembled WGS sequence"/>
</dbReference>
<name>B4HCA3_DROPE</name>
<proteinExistence type="predicted"/>
<keyword evidence="2" id="KW-1185">Reference proteome</keyword>
<dbReference type="HOGENOM" id="CLU_2335817_0_0_1"/>
<protein>
    <submittedName>
        <fullName evidence="1">GL11925</fullName>
    </submittedName>
</protein>